<dbReference type="PANTHER" id="PTHR43194:SF2">
    <property type="entry name" value="PEROXISOMAL MEMBRANE PROTEIN LPX1"/>
    <property type="match status" value="1"/>
</dbReference>
<dbReference type="SUPFAM" id="SSF53474">
    <property type="entry name" value="alpha/beta-Hydrolases"/>
    <property type="match status" value="1"/>
</dbReference>
<gene>
    <name evidence="2" type="ORF">FB566_2194</name>
</gene>
<reference evidence="2 3" key="1">
    <citation type="submission" date="2019-06" db="EMBL/GenBank/DDBJ databases">
        <title>Sequencing the genomes of 1000 actinobacteria strains.</title>
        <authorList>
            <person name="Klenk H.-P."/>
        </authorList>
    </citation>
    <scope>NUCLEOTIDE SEQUENCE [LARGE SCALE GENOMIC DNA]</scope>
    <source>
        <strain evidence="2 3">DSM 45928</strain>
    </source>
</reference>
<dbReference type="InterPro" id="IPR029058">
    <property type="entry name" value="AB_hydrolase_fold"/>
</dbReference>
<name>A0A543AVQ7_9ACTN</name>
<dbReference type="InterPro" id="IPR000073">
    <property type="entry name" value="AB_hydrolase_1"/>
</dbReference>
<keyword evidence="3" id="KW-1185">Reference proteome</keyword>
<dbReference type="InterPro" id="IPR050228">
    <property type="entry name" value="Carboxylesterase_BioH"/>
</dbReference>
<accession>A0A543AVQ7</accession>
<organism evidence="2 3">
    <name type="scientific">Stackebrandtia endophytica</name>
    <dbReference type="NCBI Taxonomy" id="1496996"/>
    <lineage>
        <taxon>Bacteria</taxon>
        <taxon>Bacillati</taxon>
        <taxon>Actinomycetota</taxon>
        <taxon>Actinomycetes</taxon>
        <taxon>Glycomycetales</taxon>
        <taxon>Glycomycetaceae</taxon>
        <taxon>Stackebrandtia</taxon>
    </lineage>
</organism>
<dbReference type="Gene3D" id="3.40.50.1820">
    <property type="entry name" value="alpha/beta hydrolase"/>
    <property type="match status" value="1"/>
</dbReference>
<protein>
    <submittedName>
        <fullName evidence="2">Alpha-beta hydrolase superfamily lysophospholipase</fullName>
    </submittedName>
</protein>
<dbReference type="GO" id="GO:0016787">
    <property type="term" value="F:hydrolase activity"/>
    <property type="evidence" value="ECO:0007669"/>
    <property type="project" value="UniProtKB-KW"/>
</dbReference>
<comment type="caution">
    <text evidence="2">The sequence shown here is derived from an EMBL/GenBank/DDBJ whole genome shotgun (WGS) entry which is preliminary data.</text>
</comment>
<proteinExistence type="predicted"/>
<dbReference type="Proteomes" id="UP000317043">
    <property type="component" value="Unassembled WGS sequence"/>
</dbReference>
<evidence type="ECO:0000259" key="1">
    <source>
        <dbReference type="Pfam" id="PF12697"/>
    </source>
</evidence>
<dbReference type="PANTHER" id="PTHR43194">
    <property type="entry name" value="HYDROLASE ALPHA/BETA FOLD FAMILY"/>
    <property type="match status" value="1"/>
</dbReference>
<sequence length="274" mass="28872">MFDSVDSRDGTRIAFHRDGAGPPVVLVGGGLTDHTENAPLAARLAADFTVYNYDRRGRGDSGDTAPYSVQREIEDLAAIVEHAGGHGYAYGVSSGGALLLEAVLAGVEVDRLAVYEVPYSVDRFAQEAWRGYVDELVGLSGADAVELFMRFTGADDAEVVRARDSSSWPRLARLGETLSYDAACLGSTGAPPVDRLARLTNPTLVITGEPREDPHATAVTSDFFARAADEIVAAAPGAGRLVLPGQQHVADPATVGDALTRFFSGGSLPAEEPR</sequence>
<dbReference type="InParanoid" id="A0A543AVQ7"/>
<dbReference type="AlphaFoldDB" id="A0A543AVQ7"/>
<keyword evidence="2" id="KW-0378">Hydrolase</keyword>
<dbReference type="OrthoDB" id="63519at2"/>
<feature type="domain" description="AB hydrolase-1" evidence="1">
    <location>
        <begin position="24"/>
        <end position="240"/>
    </location>
</feature>
<dbReference type="RefSeq" id="WP_142038385.1">
    <property type="nucleotide sequence ID" value="NZ_JBHTGS010000001.1"/>
</dbReference>
<dbReference type="Pfam" id="PF12697">
    <property type="entry name" value="Abhydrolase_6"/>
    <property type="match status" value="1"/>
</dbReference>
<dbReference type="EMBL" id="VFOW01000001">
    <property type="protein sequence ID" value="TQL76660.1"/>
    <property type="molecule type" value="Genomic_DNA"/>
</dbReference>
<evidence type="ECO:0000313" key="2">
    <source>
        <dbReference type="EMBL" id="TQL76660.1"/>
    </source>
</evidence>
<evidence type="ECO:0000313" key="3">
    <source>
        <dbReference type="Proteomes" id="UP000317043"/>
    </source>
</evidence>